<dbReference type="Proteomes" id="UP000076858">
    <property type="component" value="Unassembled WGS sequence"/>
</dbReference>
<sequence>MTAPTLICSKNQENGLNIKKMKNSDSIGFKLLDQFRDGRNDKIWWRVFALLMIATVATRFYKLDQPDHVCWDEAHFGKYANFYINRTFFFDVHPPLGKMLIGLFGYLDGYNGSFHFDKPGDKFEEHQYMGMRIGCAVMGALLVPLSFLTVWEMTFSLPAATFGGLLILLDHGMLTLNRFILLDPPMLFFISAAIYSMVKFHNQRHRPFSLPWWSWLSSIGVMLSCSVAVKFVGIFVVIFVGCRTIADLWEILGDLSRPVSYTVKHFMARAICLIAMPTLLYMGIFYIHLAVLSNSGPGDGFYSSAFQVGLKGNYLHDGSTPRQVAYGALLTLKNAVTSGAYLHSHDHLYPEEIGGSQQQITTYAHKDDNNNWHVKRHNKLAPSWNSTRPIDFVRNGDLLRLEHFATGRNLHAHRSLAPITIKQFQVTGYGLDGVGDNNDIWRLEIEDGEEGQILETMLHRFRLIHYNLGCALTCTKKKLPAWGFEQDEVTCNPNRRDPNAIWNIEENIYPRLPNVSFRAYEKNFFQRFIESHVVLINGNSALKPKEGEATSKPWMWPINLRGQFFSGGQLQVYLLGNPIIWWGNLVFMVFYLILWVSVGVRTKRRITVTQREIMLQERALSACGWLWLGWLLHYLPFWGMSRVLYFHHYFPALLFSSMMSGILLDYVIESIPLSLPKNSFNASYAAILSATLLILFYRQVFFHWIFYLFSPLVYGLVRYADTNSTMHHLHWLSTWEF</sequence>
<comment type="function">
    <text evidence="15">Rt/POMT1 and tw/POMT2 function as a protein O-mannosyltransferase in association with each other to generate and maintain normal muscle development.</text>
</comment>
<dbReference type="OrthoDB" id="5561486at2759"/>
<comment type="caution">
    <text evidence="20">The sequence shown here is derived from an EMBL/GenBank/DDBJ whole genome shotgun (WGS) entry which is preliminary data.</text>
</comment>
<evidence type="ECO:0000256" key="1">
    <source>
        <dbReference type="ARBA" id="ARBA00004477"/>
    </source>
</evidence>
<dbReference type="InterPro" id="IPR032421">
    <property type="entry name" value="PMT_4TMC"/>
</dbReference>
<protein>
    <recommendedName>
        <fullName evidence="12">Protein O-mannosyl-transferase 2</fullName>
        <ecNumber evidence="4">2.4.1.109</ecNumber>
    </recommendedName>
    <alternativeName>
        <fullName evidence="17">Protein twisted</fullName>
    </alternativeName>
</protein>
<comment type="subunit">
    <text evidence="16">Interacts with Rt/POMT1.</text>
</comment>
<comment type="catalytic activity">
    <reaction evidence="14">
        <text>a di-trans,poly-cis-dolichyl beta-D-mannosyl phosphate + L-seryl-[protein] = 3-O-(alpha-D-mannosyl)-L-seryl-[protein] + a di-trans,poly-cis-dolichyl phosphate + H(+)</text>
        <dbReference type="Rhea" id="RHEA:17377"/>
        <dbReference type="Rhea" id="RHEA-COMP:9863"/>
        <dbReference type="Rhea" id="RHEA-COMP:13546"/>
        <dbReference type="Rhea" id="RHEA-COMP:19498"/>
        <dbReference type="Rhea" id="RHEA-COMP:19501"/>
        <dbReference type="ChEBI" id="CHEBI:15378"/>
        <dbReference type="ChEBI" id="CHEBI:29999"/>
        <dbReference type="ChEBI" id="CHEBI:57683"/>
        <dbReference type="ChEBI" id="CHEBI:58211"/>
        <dbReference type="ChEBI" id="CHEBI:137321"/>
        <dbReference type="EC" id="2.4.1.109"/>
    </reaction>
</comment>
<dbReference type="SMART" id="SM00472">
    <property type="entry name" value="MIR"/>
    <property type="match status" value="3"/>
</dbReference>
<evidence type="ECO:0000256" key="3">
    <source>
        <dbReference type="ARBA" id="ARBA00007222"/>
    </source>
</evidence>
<evidence type="ECO:0000256" key="10">
    <source>
        <dbReference type="ARBA" id="ARBA00022989"/>
    </source>
</evidence>
<feature type="transmembrane region" description="Helical" evidence="18">
    <location>
        <begin position="266"/>
        <end position="287"/>
    </location>
</feature>
<comment type="subcellular location">
    <subcellularLocation>
        <location evidence="1">Endoplasmic reticulum membrane</location>
        <topology evidence="1">Multi-pass membrane protein</topology>
    </subcellularLocation>
</comment>
<dbReference type="SUPFAM" id="SSF82109">
    <property type="entry name" value="MIR domain"/>
    <property type="match status" value="1"/>
</dbReference>
<keyword evidence="11 18" id="KW-0472">Membrane</keyword>
<dbReference type="GO" id="GO:0005789">
    <property type="term" value="C:endoplasmic reticulum membrane"/>
    <property type="evidence" value="ECO:0007669"/>
    <property type="project" value="UniProtKB-SubCell"/>
</dbReference>
<evidence type="ECO:0000256" key="8">
    <source>
        <dbReference type="ARBA" id="ARBA00022737"/>
    </source>
</evidence>
<dbReference type="PANTHER" id="PTHR10050">
    <property type="entry name" value="DOLICHYL-PHOSPHATE-MANNOSE--PROTEIN MANNOSYLTRANSFERASE"/>
    <property type="match status" value="1"/>
</dbReference>
<feature type="transmembrane region" description="Helical" evidence="18">
    <location>
        <begin position="218"/>
        <end position="246"/>
    </location>
</feature>
<evidence type="ECO:0000256" key="14">
    <source>
        <dbReference type="ARBA" id="ARBA00045102"/>
    </source>
</evidence>
<keyword evidence="21" id="KW-1185">Reference proteome</keyword>
<dbReference type="PANTHER" id="PTHR10050:SF46">
    <property type="entry name" value="PROTEIN O-MANNOSYL-TRANSFERASE 2"/>
    <property type="match status" value="1"/>
</dbReference>
<dbReference type="InterPro" id="IPR027005">
    <property type="entry name" value="PMT-like"/>
</dbReference>
<dbReference type="STRING" id="35525.A0A162DGU6"/>
<feature type="transmembrane region" description="Helical" evidence="18">
    <location>
        <begin position="579"/>
        <end position="598"/>
    </location>
</feature>
<dbReference type="InterPro" id="IPR036300">
    <property type="entry name" value="MIR_dom_sf"/>
</dbReference>
<feature type="transmembrane region" description="Helical" evidence="18">
    <location>
        <begin position="43"/>
        <end position="61"/>
    </location>
</feature>
<keyword evidence="7 18" id="KW-0812">Transmembrane</keyword>
<feature type="transmembrane region" description="Helical" evidence="18">
    <location>
        <begin position="153"/>
        <end position="169"/>
    </location>
</feature>
<keyword evidence="6 20" id="KW-0808">Transferase</keyword>
<organism evidence="20 21">
    <name type="scientific">Daphnia magna</name>
    <dbReference type="NCBI Taxonomy" id="35525"/>
    <lineage>
        <taxon>Eukaryota</taxon>
        <taxon>Metazoa</taxon>
        <taxon>Ecdysozoa</taxon>
        <taxon>Arthropoda</taxon>
        <taxon>Crustacea</taxon>
        <taxon>Branchiopoda</taxon>
        <taxon>Diplostraca</taxon>
        <taxon>Cladocera</taxon>
        <taxon>Anomopoda</taxon>
        <taxon>Daphniidae</taxon>
        <taxon>Daphnia</taxon>
    </lineage>
</organism>
<keyword evidence="10 18" id="KW-1133">Transmembrane helix</keyword>
<comment type="catalytic activity">
    <reaction evidence="13">
        <text>a di-trans,poly-cis-dolichyl beta-D-mannosyl phosphate + L-threonyl-[protein] = 3-O-(alpha-D-mannosyl)-L-threonyl-[protein] + a di-trans,poly-cis-dolichyl phosphate + H(+)</text>
        <dbReference type="Rhea" id="RHEA:53396"/>
        <dbReference type="Rhea" id="RHEA-COMP:11060"/>
        <dbReference type="Rhea" id="RHEA-COMP:13547"/>
        <dbReference type="Rhea" id="RHEA-COMP:19498"/>
        <dbReference type="Rhea" id="RHEA-COMP:19501"/>
        <dbReference type="ChEBI" id="CHEBI:15378"/>
        <dbReference type="ChEBI" id="CHEBI:30013"/>
        <dbReference type="ChEBI" id="CHEBI:57683"/>
        <dbReference type="ChEBI" id="CHEBI:58211"/>
        <dbReference type="ChEBI" id="CHEBI:137323"/>
        <dbReference type="EC" id="2.4.1.109"/>
    </reaction>
</comment>
<evidence type="ECO:0000256" key="9">
    <source>
        <dbReference type="ARBA" id="ARBA00022824"/>
    </source>
</evidence>
<dbReference type="EC" id="2.4.1.109" evidence="4"/>
<evidence type="ECO:0000256" key="6">
    <source>
        <dbReference type="ARBA" id="ARBA00022679"/>
    </source>
</evidence>
<proteinExistence type="inferred from homology"/>
<evidence type="ECO:0000256" key="17">
    <source>
        <dbReference type="ARBA" id="ARBA00081085"/>
    </source>
</evidence>
<dbReference type="EMBL" id="LRGB01001579">
    <property type="protein sequence ID" value="KZS11594.1"/>
    <property type="molecule type" value="Genomic_DNA"/>
</dbReference>
<dbReference type="PROSITE" id="PS50919">
    <property type="entry name" value="MIR"/>
    <property type="match status" value="3"/>
</dbReference>
<keyword evidence="9" id="KW-0256">Endoplasmic reticulum</keyword>
<accession>A0A162DGU6</accession>
<comment type="pathway">
    <text evidence="2">Protein modification; protein glycosylation.</text>
</comment>
<dbReference type="AlphaFoldDB" id="A0A162DGU6"/>
<feature type="transmembrane region" description="Helical" evidence="18">
    <location>
        <begin position="619"/>
        <end position="637"/>
    </location>
</feature>
<evidence type="ECO:0000256" key="4">
    <source>
        <dbReference type="ARBA" id="ARBA00012839"/>
    </source>
</evidence>
<keyword evidence="8" id="KW-0677">Repeat</keyword>
<evidence type="ECO:0000256" key="7">
    <source>
        <dbReference type="ARBA" id="ARBA00022692"/>
    </source>
</evidence>
<gene>
    <name evidence="20" type="ORF">APZ42_023715</name>
</gene>
<evidence type="ECO:0000256" key="11">
    <source>
        <dbReference type="ARBA" id="ARBA00023136"/>
    </source>
</evidence>
<feature type="domain" description="MIR" evidence="19">
    <location>
        <begin position="321"/>
        <end position="377"/>
    </location>
</feature>
<dbReference type="UniPathway" id="UPA00378"/>
<dbReference type="Pfam" id="PF02815">
    <property type="entry name" value="MIR"/>
    <property type="match status" value="1"/>
</dbReference>
<feature type="domain" description="MIR" evidence="19">
    <location>
        <begin position="390"/>
        <end position="446"/>
    </location>
</feature>
<evidence type="ECO:0000313" key="20">
    <source>
        <dbReference type="EMBL" id="KZS11594.1"/>
    </source>
</evidence>
<dbReference type="CDD" id="cd23282">
    <property type="entry name" value="beta-trefoil_MIR_POMT2"/>
    <property type="match status" value="1"/>
</dbReference>
<evidence type="ECO:0000256" key="12">
    <source>
        <dbReference type="ARBA" id="ARBA00039583"/>
    </source>
</evidence>
<name>A0A162DGU6_9CRUS</name>
<reference evidence="20 21" key="1">
    <citation type="submission" date="2016-03" db="EMBL/GenBank/DDBJ databases">
        <title>EvidentialGene: Evidence-directed Construction of Genes on Genomes.</title>
        <authorList>
            <person name="Gilbert D.G."/>
            <person name="Choi J.-H."/>
            <person name="Mockaitis K."/>
            <person name="Colbourne J."/>
            <person name="Pfrender M."/>
        </authorList>
    </citation>
    <scope>NUCLEOTIDE SEQUENCE [LARGE SCALE GENOMIC DNA]</scope>
    <source>
        <strain evidence="20 21">Xinb3</strain>
        <tissue evidence="20">Complete organism</tissue>
    </source>
</reference>
<dbReference type="FunFam" id="2.80.10.50:FF:000026">
    <property type="entry name" value="Blast:Protein O-mannosyl-transferase 2"/>
    <property type="match status" value="1"/>
</dbReference>
<evidence type="ECO:0000256" key="5">
    <source>
        <dbReference type="ARBA" id="ARBA00022676"/>
    </source>
</evidence>
<evidence type="ECO:0000256" key="13">
    <source>
        <dbReference type="ARBA" id="ARBA00045085"/>
    </source>
</evidence>
<comment type="similarity">
    <text evidence="3">Belongs to the glycosyltransferase 39 family.</text>
</comment>
<dbReference type="InterPro" id="IPR003342">
    <property type="entry name" value="ArnT-like_N"/>
</dbReference>
<dbReference type="Gene3D" id="2.80.10.50">
    <property type="match status" value="1"/>
</dbReference>
<feature type="domain" description="MIR" evidence="19">
    <location>
        <begin position="451"/>
        <end position="507"/>
    </location>
</feature>
<evidence type="ECO:0000256" key="18">
    <source>
        <dbReference type="SAM" id="Phobius"/>
    </source>
</evidence>
<dbReference type="Pfam" id="PF02366">
    <property type="entry name" value="PMT"/>
    <property type="match status" value="1"/>
</dbReference>
<evidence type="ECO:0000256" key="16">
    <source>
        <dbReference type="ARBA" id="ARBA00062278"/>
    </source>
</evidence>
<dbReference type="InterPro" id="IPR016093">
    <property type="entry name" value="MIR_motif"/>
</dbReference>
<evidence type="ECO:0000256" key="15">
    <source>
        <dbReference type="ARBA" id="ARBA00059310"/>
    </source>
</evidence>
<evidence type="ECO:0000259" key="19">
    <source>
        <dbReference type="PROSITE" id="PS50919"/>
    </source>
</evidence>
<feature type="transmembrane region" description="Helical" evidence="18">
    <location>
        <begin position="649"/>
        <end position="668"/>
    </location>
</feature>
<feature type="transmembrane region" description="Helical" evidence="18">
    <location>
        <begin position="704"/>
        <end position="720"/>
    </location>
</feature>
<evidence type="ECO:0000256" key="2">
    <source>
        <dbReference type="ARBA" id="ARBA00004922"/>
    </source>
</evidence>
<evidence type="ECO:0000313" key="21">
    <source>
        <dbReference type="Proteomes" id="UP000076858"/>
    </source>
</evidence>
<dbReference type="Pfam" id="PF16192">
    <property type="entry name" value="PMT_4TMC"/>
    <property type="match status" value="1"/>
</dbReference>
<feature type="transmembrane region" description="Helical" evidence="18">
    <location>
        <begin position="181"/>
        <end position="198"/>
    </location>
</feature>
<feature type="transmembrane region" description="Helical" evidence="18">
    <location>
        <begin position="680"/>
        <end position="698"/>
    </location>
</feature>
<keyword evidence="5" id="KW-0328">Glycosyltransferase</keyword>
<dbReference type="GO" id="GO:0004169">
    <property type="term" value="F:dolichyl-phosphate-mannose-protein mannosyltransferase activity"/>
    <property type="evidence" value="ECO:0007669"/>
    <property type="project" value="UniProtKB-EC"/>
</dbReference>